<proteinExistence type="predicted"/>
<evidence type="ECO:0000256" key="1">
    <source>
        <dbReference type="SAM" id="Phobius"/>
    </source>
</evidence>
<dbReference type="RefSeq" id="WP_251812960.1">
    <property type="nucleotide sequence ID" value="NZ_CP101527.1"/>
</dbReference>
<feature type="transmembrane region" description="Helical" evidence="1">
    <location>
        <begin position="51"/>
        <end position="72"/>
    </location>
</feature>
<keyword evidence="1" id="KW-1133">Transmembrane helix</keyword>
<feature type="transmembrane region" description="Helical" evidence="1">
    <location>
        <begin position="6"/>
        <end position="30"/>
    </location>
</feature>
<keyword evidence="1" id="KW-0812">Transmembrane</keyword>
<dbReference type="Proteomes" id="UP001164472">
    <property type="component" value="Chromosome"/>
</dbReference>
<evidence type="ECO:0000313" key="3">
    <source>
        <dbReference type="Proteomes" id="UP001164472"/>
    </source>
</evidence>
<dbReference type="Pfam" id="PF11742">
    <property type="entry name" value="DUF3302"/>
    <property type="match status" value="1"/>
</dbReference>
<name>A0A9E8HJD4_9ALTE</name>
<dbReference type="EMBL" id="CP101527">
    <property type="protein sequence ID" value="UZW74427.1"/>
    <property type="molecule type" value="Genomic_DNA"/>
</dbReference>
<sequence>MEGGSTTLFLVSLGLIVTCVIVITLFIIFVHTMPGKIAEKRGNPQAKAIEITSLLGLLVFPLWMAALVWSYLKPFTVSVAVVEGELSNAPKTNDIIESTDDVLNVSEVTNEQGEV</sequence>
<gene>
    <name evidence="2" type="ORF">NNL22_15590</name>
</gene>
<dbReference type="AlphaFoldDB" id="A0A9E8HJD4"/>
<protein>
    <submittedName>
        <fullName evidence="2">DUF3302 domain-containing protein</fullName>
    </submittedName>
</protein>
<keyword evidence="3" id="KW-1185">Reference proteome</keyword>
<evidence type="ECO:0000313" key="2">
    <source>
        <dbReference type="EMBL" id="UZW74427.1"/>
    </source>
</evidence>
<reference evidence="2" key="1">
    <citation type="submission" date="2022-07" db="EMBL/GenBank/DDBJ databases">
        <title>Alkalimarinus sp. nov., isolated from gut of a Alitta virens.</title>
        <authorList>
            <person name="Yang A.I."/>
            <person name="Shin N.-R."/>
        </authorList>
    </citation>
    <scope>NUCLEOTIDE SEQUENCE</scope>
    <source>
        <strain evidence="2">FA028</strain>
    </source>
</reference>
<accession>A0A9E8HJD4</accession>
<keyword evidence="1" id="KW-0472">Membrane</keyword>
<dbReference type="InterPro" id="IPR011223">
    <property type="entry name" value="UCP028770"/>
</dbReference>
<dbReference type="KEGG" id="asem:NNL22_15590"/>
<organism evidence="2 3">
    <name type="scientific">Alkalimarinus sediminis</name>
    <dbReference type="NCBI Taxonomy" id="1632866"/>
    <lineage>
        <taxon>Bacteria</taxon>
        <taxon>Pseudomonadati</taxon>
        <taxon>Pseudomonadota</taxon>
        <taxon>Gammaproteobacteria</taxon>
        <taxon>Alteromonadales</taxon>
        <taxon>Alteromonadaceae</taxon>
        <taxon>Alkalimarinus</taxon>
    </lineage>
</organism>